<organism evidence="2 3">
    <name type="scientific">Protopolystoma xenopodis</name>
    <dbReference type="NCBI Taxonomy" id="117903"/>
    <lineage>
        <taxon>Eukaryota</taxon>
        <taxon>Metazoa</taxon>
        <taxon>Spiralia</taxon>
        <taxon>Lophotrochozoa</taxon>
        <taxon>Platyhelminthes</taxon>
        <taxon>Monogenea</taxon>
        <taxon>Polyopisthocotylea</taxon>
        <taxon>Polystomatidea</taxon>
        <taxon>Polystomatidae</taxon>
        <taxon>Protopolystoma</taxon>
    </lineage>
</organism>
<name>A0A3S5AF91_9PLAT</name>
<proteinExistence type="predicted"/>
<dbReference type="InterPro" id="IPR052452">
    <property type="entry name" value="Ankyrin-MYND_dom_contain_2"/>
</dbReference>
<dbReference type="InterPro" id="IPR002110">
    <property type="entry name" value="Ankyrin_rpt"/>
</dbReference>
<evidence type="ECO:0000313" key="2">
    <source>
        <dbReference type="EMBL" id="VEL22427.1"/>
    </source>
</evidence>
<dbReference type="EMBL" id="CAAALY010056353">
    <property type="protein sequence ID" value="VEL22427.1"/>
    <property type="molecule type" value="Genomic_DNA"/>
</dbReference>
<dbReference type="Pfam" id="PF12796">
    <property type="entry name" value="Ank_2"/>
    <property type="match status" value="1"/>
</dbReference>
<dbReference type="PANTHER" id="PTHR24150">
    <property type="entry name" value="ANKYRIN REPEAT AND MYND DOMAIN-CONTAINING PROTEIN 2"/>
    <property type="match status" value="1"/>
</dbReference>
<dbReference type="SUPFAM" id="SSF48403">
    <property type="entry name" value="Ankyrin repeat"/>
    <property type="match status" value="1"/>
</dbReference>
<keyword evidence="1" id="KW-0040">ANK repeat</keyword>
<dbReference type="PRINTS" id="PR01415">
    <property type="entry name" value="ANKYRIN"/>
</dbReference>
<gene>
    <name evidence="2" type="ORF">PXEA_LOCUS15867</name>
</gene>
<feature type="repeat" description="ANK" evidence="1">
    <location>
        <begin position="71"/>
        <end position="103"/>
    </location>
</feature>
<evidence type="ECO:0000313" key="3">
    <source>
        <dbReference type="Proteomes" id="UP000784294"/>
    </source>
</evidence>
<dbReference type="OrthoDB" id="10257049at2759"/>
<dbReference type="PANTHER" id="PTHR24150:SF8">
    <property type="entry name" value="ANKYRIN REPEAT AND MYND DOMAIN-CONTAINING PROTEIN 2"/>
    <property type="match status" value="1"/>
</dbReference>
<dbReference type="Proteomes" id="UP000784294">
    <property type="component" value="Unassembled WGS sequence"/>
</dbReference>
<dbReference type="Gene3D" id="1.25.40.20">
    <property type="entry name" value="Ankyrin repeat-containing domain"/>
    <property type="match status" value="1"/>
</dbReference>
<keyword evidence="3" id="KW-1185">Reference proteome</keyword>
<dbReference type="SMART" id="SM00248">
    <property type="entry name" value="ANK"/>
    <property type="match status" value="2"/>
</dbReference>
<comment type="caution">
    <text evidence="2">The sequence shown here is derived from an EMBL/GenBank/DDBJ whole genome shotgun (WGS) entry which is preliminary data.</text>
</comment>
<evidence type="ECO:0000256" key="1">
    <source>
        <dbReference type="PROSITE-ProRule" id="PRU00023"/>
    </source>
</evidence>
<accession>A0A3S5AF91</accession>
<dbReference type="AlphaFoldDB" id="A0A3S5AF91"/>
<sequence length="176" mass="19184">MDSSTGQLLQAISSGDFEKTKIMFSSGEIDINTTDENGLTPLQQACFSGQTEIVEFLIKNGANVNSNKHKEGYTALMFAGIVGNLQIVEILLRNGARINDTNRLGRTASQMAAFVGNHQAVALINNFIEKDTILHYTRIHGLSKEPKISPVLANTLHALIISPNFTPVKRVSCQNV</sequence>
<feature type="repeat" description="ANK" evidence="1">
    <location>
        <begin position="37"/>
        <end position="69"/>
    </location>
</feature>
<dbReference type="InterPro" id="IPR036770">
    <property type="entry name" value="Ankyrin_rpt-contain_sf"/>
</dbReference>
<dbReference type="PROSITE" id="PS50088">
    <property type="entry name" value="ANK_REPEAT"/>
    <property type="match status" value="2"/>
</dbReference>
<reference evidence="2" key="1">
    <citation type="submission" date="2018-11" db="EMBL/GenBank/DDBJ databases">
        <authorList>
            <consortium name="Pathogen Informatics"/>
        </authorList>
    </citation>
    <scope>NUCLEOTIDE SEQUENCE</scope>
</reference>
<protein>
    <submittedName>
        <fullName evidence="2">Uncharacterized protein</fullName>
    </submittedName>
</protein>
<dbReference type="PROSITE" id="PS50297">
    <property type="entry name" value="ANK_REP_REGION"/>
    <property type="match status" value="2"/>
</dbReference>